<reference evidence="3" key="1">
    <citation type="submission" date="2024-07" db="EMBL/GenBank/DDBJ databases">
        <title>Two chromosome-level genome assemblies of Korean endemic species Abeliophyllum distichum and Forsythia ovata (Oleaceae).</title>
        <authorList>
            <person name="Jang H."/>
        </authorList>
    </citation>
    <scope>NUCLEOTIDE SEQUENCE [LARGE SCALE GENOMIC DNA]</scope>
</reference>
<dbReference type="EMBL" id="JBFOLJ010000009">
    <property type="protein sequence ID" value="KAL2507022.1"/>
    <property type="molecule type" value="Genomic_DNA"/>
</dbReference>
<feature type="region of interest" description="Disordered" evidence="1">
    <location>
        <begin position="14"/>
        <end position="44"/>
    </location>
</feature>
<evidence type="ECO:0000313" key="2">
    <source>
        <dbReference type="EMBL" id="KAL2507022.1"/>
    </source>
</evidence>
<sequence length="100" mass="11432">MAISTVGATASMAQNRSEFQGFDPVEFPSDDNENPQEYLENQDEEAVGSVLVENHRRLKGHNKFKRSKIKMKKMMGSVSYREIVNLPWIRFARENGLDLA</sequence>
<evidence type="ECO:0000313" key="3">
    <source>
        <dbReference type="Proteomes" id="UP001604277"/>
    </source>
</evidence>
<proteinExistence type="predicted"/>
<protein>
    <submittedName>
        <fullName evidence="2">Uncharacterized protein</fullName>
    </submittedName>
</protein>
<comment type="caution">
    <text evidence="2">The sequence shown here is derived from an EMBL/GenBank/DDBJ whole genome shotgun (WGS) entry which is preliminary data.</text>
</comment>
<accession>A0ABD1T2U5</accession>
<gene>
    <name evidence="2" type="ORF">Fot_30669</name>
</gene>
<dbReference type="Proteomes" id="UP001604277">
    <property type="component" value="Unassembled WGS sequence"/>
</dbReference>
<name>A0ABD1T2U5_9LAMI</name>
<feature type="compositionally biased region" description="Acidic residues" evidence="1">
    <location>
        <begin position="28"/>
        <end position="44"/>
    </location>
</feature>
<organism evidence="2 3">
    <name type="scientific">Forsythia ovata</name>
    <dbReference type="NCBI Taxonomy" id="205694"/>
    <lineage>
        <taxon>Eukaryota</taxon>
        <taxon>Viridiplantae</taxon>
        <taxon>Streptophyta</taxon>
        <taxon>Embryophyta</taxon>
        <taxon>Tracheophyta</taxon>
        <taxon>Spermatophyta</taxon>
        <taxon>Magnoliopsida</taxon>
        <taxon>eudicotyledons</taxon>
        <taxon>Gunneridae</taxon>
        <taxon>Pentapetalae</taxon>
        <taxon>asterids</taxon>
        <taxon>lamiids</taxon>
        <taxon>Lamiales</taxon>
        <taxon>Oleaceae</taxon>
        <taxon>Forsythieae</taxon>
        <taxon>Forsythia</taxon>
    </lineage>
</organism>
<dbReference type="AlphaFoldDB" id="A0ABD1T2U5"/>
<evidence type="ECO:0000256" key="1">
    <source>
        <dbReference type="SAM" id="MobiDB-lite"/>
    </source>
</evidence>
<keyword evidence="3" id="KW-1185">Reference proteome</keyword>